<organism evidence="2 3">
    <name type="scientific">Oryza sativa subsp. japonica</name>
    <name type="common">Rice</name>
    <dbReference type="NCBI Taxonomy" id="39947"/>
    <lineage>
        <taxon>Eukaryota</taxon>
        <taxon>Viridiplantae</taxon>
        <taxon>Streptophyta</taxon>
        <taxon>Embryophyta</taxon>
        <taxon>Tracheophyta</taxon>
        <taxon>Spermatophyta</taxon>
        <taxon>Magnoliopsida</taxon>
        <taxon>Liliopsida</taxon>
        <taxon>Poales</taxon>
        <taxon>Poaceae</taxon>
        <taxon>BOP clade</taxon>
        <taxon>Oryzoideae</taxon>
        <taxon>Oryzeae</taxon>
        <taxon>Oryzinae</taxon>
        <taxon>Oryza</taxon>
        <taxon>Oryza sativa</taxon>
    </lineage>
</organism>
<reference evidence="3" key="1">
    <citation type="journal article" date="2005" name="Nature">
        <title>The map-based sequence of the rice genome.</title>
        <authorList>
            <consortium name="International rice genome sequencing project (IRGSP)"/>
            <person name="Matsumoto T."/>
            <person name="Wu J."/>
            <person name="Kanamori H."/>
            <person name="Katayose Y."/>
            <person name="Fujisawa M."/>
            <person name="Namiki N."/>
            <person name="Mizuno H."/>
            <person name="Yamamoto K."/>
            <person name="Antonio B.A."/>
            <person name="Baba T."/>
            <person name="Sakata K."/>
            <person name="Nagamura Y."/>
            <person name="Aoki H."/>
            <person name="Arikawa K."/>
            <person name="Arita K."/>
            <person name="Bito T."/>
            <person name="Chiden Y."/>
            <person name="Fujitsuka N."/>
            <person name="Fukunaka R."/>
            <person name="Hamada M."/>
            <person name="Harada C."/>
            <person name="Hayashi A."/>
            <person name="Hijishita S."/>
            <person name="Honda M."/>
            <person name="Hosokawa S."/>
            <person name="Ichikawa Y."/>
            <person name="Idonuma A."/>
            <person name="Iijima M."/>
            <person name="Ikeda M."/>
            <person name="Ikeno M."/>
            <person name="Ito K."/>
            <person name="Ito S."/>
            <person name="Ito T."/>
            <person name="Ito Y."/>
            <person name="Ito Y."/>
            <person name="Iwabuchi A."/>
            <person name="Kamiya K."/>
            <person name="Karasawa W."/>
            <person name="Kurita K."/>
            <person name="Katagiri S."/>
            <person name="Kikuta A."/>
            <person name="Kobayashi H."/>
            <person name="Kobayashi N."/>
            <person name="Machita K."/>
            <person name="Maehara T."/>
            <person name="Masukawa M."/>
            <person name="Mizubayashi T."/>
            <person name="Mukai Y."/>
            <person name="Nagasaki H."/>
            <person name="Nagata Y."/>
            <person name="Naito S."/>
            <person name="Nakashima M."/>
            <person name="Nakama Y."/>
            <person name="Nakamichi Y."/>
            <person name="Nakamura M."/>
            <person name="Meguro A."/>
            <person name="Negishi M."/>
            <person name="Ohta I."/>
            <person name="Ohta T."/>
            <person name="Okamoto M."/>
            <person name="Ono N."/>
            <person name="Saji S."/>
            <person name="Sakaguchi M."/>
            <person name="Sakai K."/>
            <person name="Shibata M."/>
            <person name="Shimokawa T."/>
            <person name="Song J."/>
            <person name="Takazaki Y."/>
            <person name="Terasawa K."/>
            <person name="Tsugane M."/>
            <person name="Tsuji K."/>
            <person name="Ueda S."/>
            <person name="Waki K."/>
            <person name="Yamagata H."/>
            <person name="Yamamoto M."/>
            <person name="Yamamoto S."/>
            <person name="Yamane H."/>
            <person name="Yoshiki S."/>
            <person name="Yoshihara R."/>
            <person name="Yukawa K."/>
            <person name="Zhong H."/>
            <person name="Yano M."/>
            <person name="Yuan Q."/>
            <person name="Ouyang S."/>
            <person name="Liu J."/>
            <person name="Jones K.M."/>
            <person name="Gansberger K."/>
            <person name="Moffat K."/>
            <person name="Hill J."/>
            <person name="Bera J."/>
            <person name="Fadrosh D."/>
            <person name="Jin S."/>
            <person name="Johri S."/>
            <person name="Kim M."/>
            <person name="Overton L."/>
            <person name="Reardon M."/>
            <person name="Tsitrin T."/>
            <person name="Vuong H."/>
            <person name="Weaver B."/>
            <person name="Ciecko A."/>
            <person name="Tallon L."/>
            <person name="Jackson J."/>
            <person name="Pai G."/>
            <person name="Aken S.V."/>
            <person name="Utterback T."/>
            <person name="Reidmuller S."/>
            <person name="Feldblyum T."/>
            <person name="Hsiao J."/>
            <person name="Zismann V."/>
            <person name="Iobst S."/>
            <person name="de Vazeille A.R."/>
            <person name="Buell C.R."/>
            <person name="Ying K."/>
            <person name="Li Y."/>
            <person name="Lu T."/>
            <person name="Huang Y."/>
            <person name="Zhao Q."/>
            <person name="Feng Q."/>
            <person name="Zhang L."/>
            <person name="Zhu J."/>
            <person name="Weng Q."/>
            <person name="Mu J."/>
            <person name="Lu Y."/>
            <person name="Fan D."/>
            <person name="Liu Y."/>
            <person name="Guan J."/>
            <person name="Zhang Y."/>
            <person name="Yu S."/>
            <person name="Liu X."/>
            <person name="Zhang Y."/>
            <person name="Hong G."/>
            <person name="Han B."/>
            <person name="Choisne N."/>
            <person name="Demange N."/>
            <person name="Orjeda G."/>
            <person name="Samain S."/>
            <person name="Cattolico L."/>
            <person name="Pelletier E."/>
            <person name="Couloux A."/>
            <person name="Segurens B."/>
            <person name="Wincker P."/>
            <person name="D'Hont A."/>
            <person name="Scarpelli C."/>
            <person name="Weissenbach J."/>
            <person name="Salanoubat M."/>
            <person name="Quetier F."/>
            <person name="Yu Y."/>
            <person name="Kim H.R."/>
            <person name="Rambo T."/>
            <person name="Currie J."/>
            <person name="Collura K."/>
            <person name="Luo M."/>
            <person name="Yang T."/>
            <person name="Ammiraju J.S.S."/>
            <person name="Engler F."/>
            <person name="Soderlund C."/>
            <person name="Wing R.A."/>
            <person name="Palmer L.E."/>
            <person name="de la Bastide M."/>
            <person name="Spiegel L."/>
            <person name="Nascimento L."/>
            <person name="Zutavern T."/>
            <person name="O'Shaughnessy A."/>
            <person name="Dike S."/>
            <person name="Dedhia N."/>
            <person name="Preston R."/>
            <person name="Balija V."/>
            <person name="McCombie W.R."/>
            <person name="Chow T."/>
            <person name="Chen H."/>
            <person name="Chung M."/>
            <person name="Chen C."/>
            <person name="Shaw J."/>
            <person name="Wu H."/>
            <person name="Hsiao K."/>
            <person name="Chao Y."/>
            <person name="Chu M."/>
            <person name="Cheng C."/>
            <person name="Hour A."/>
            <person name="Lee P."/>
            <person name="Lin S."/>
            <person name="Lin Y."/>
            <person name="Liou J."/>
            <person name="Liu S."/>
            <person name="Hsing Y."/>
            <person name="Raghuvanshi S."/>
            <person name="Mohanty A."/>
            <person name="Bharti A.K."/>
            <person name="Gaur A."/>
            <person name="Gupta V."/>
            <person name="Kumar D."/>
            <person name="Ravi V."/>
            <person name="Vij S."/>
            <person name="Kapur A."/>
            <person name="Khurana P."/>
            <person name="Khurana P."/>
            <person name="Khurana J.P."/>
            <person name="Tyagi A.K."/>
            <person name="Gaikwad K."/>
            <person name="Singh A."/>
            <person name="Dalal V."/>
            <person name="Srivastava S."/>
            <person name="Dixit A."/>
            <person name="Pal A.K."/>
            <person name="Ghazi I.A."/>
            <person name="Yadav M."/>
            <person name="Pandit A."/>
            <person name="Bhargava A."/>
            <person name="Sureshbabu K."/>
            <person name="Batra K."/>
            <person name="Sharma T.R."/>
            <person name="Mohapatra T."/>
            <person name="Singh N.K."/>
            <person name="Messing J."/>
            <person name="Nelson A.B."/>
            <person name="Fuks G."/>
            <person name="Kavchok S."/>
            <person name="Keizer G."/>
            <person name="Linton E."/>
            <person name="Llaca V."/>
            <person name="Song R."/>
            <person name="Tanyolac B."/>
            <person name="Young S."/>
            <person name="Ho-Il K."/>
            <person name="Hahn J.H."/>
            <person name="Sangsakoo G."/>
            <person name="Vanavichit A."/>
            <person name="de Mattos Luiz.A.T."/>
            <person name="Zimmer P.D."/>
            <person name="Malone G."/>
            <person name="Dellagostin O."/>
            <person name="de Oliveira A.C."/>
            <person name="Bevan M."/>
            <person name="Bancroft I."/>
            <person name="Minx P."/>
            <person name="Cordum H."/>
            <person name="Wilson R."/>
            <person name="Cheng Z."/>
            <person name="Jin W."/>
            <person name="Jiang J."/>
            <person name="Leong S.A."/>
            <person name="Iwama H."/>
            <person name="Gojobori T."/>
            <person name="Itoh T."/>
            <person name="Niimura Y."/>
            <person name="Fujii Y."/>
            <person name="Habara T."/>
            <person name="Sakai H."/>
            <person name="Sato Y."/>
            <person name="Wilson G."/>
            <person name="Kumar K."/>
            <person name="McCouch S."/>
            <person name="Juretic N."/>
            <person name="Hoen D."/>
            <person name="Wright S."/>
            <person name="Bruskiewich R."/>
            <person name="Bureau T."/>
            <person name="Miyao A."/>
            <person name="Hirochika H."/>
            <person name="Nishikawa T."/>
            <person name="Kadowaki K."/>
            <person name="Sugiura M."/>
            <person name="Burr B."/>
            <person name="Sasaki T."/>
        </authorList>
    </citation>
    <scope>NUCLEOTIDE SEQUENCE [LARGE SCALE GENOMIC DNA]</scope>
    <source>
        <strain evidence="3">cv. Nipponbare</strain>
    </source>
</reference>
<dbReference type="InParanoid" id="A0A0P0XWM1"/>
<reference evidence="2 3" key="3">
    <citation type="journal article" date="2013" name="Rice">
        <title>Improvement of the Oryza sativa Nipponbare reference genome using next generation sequence and optical map data.</title>
        <authorList>
            <person name="Kawahara Y."/>
            <person name="de la Bastide M."/>
            <person name="Hamilton J.P."/>
            <person name="Kanamori H."/>
            <person name="McCombie W.R."/>
            <person name="Ouyang S."/>
            <person name="Schwartz D.C."/>
            <person name="Tanaka T."/>
            <person name="Wu J."/>
            <person name="Zhou S."/>
            <person name="Childs K.L."/>
            <person name="Davidson R.M."/>
            <person name="Lin H."/>
            <person name="Quesada-Ocampo L."/>
            <person name="Vaillancourt B."/>
            <person name="Sakai H."/>
            <person name="Lee S.S."/>
            <person name="Kim J."/>
            <person name="Numa H."/>
            <person name="Itoh T."/>
            <person name="Buell C.R."/>
            <person name="Matsumoto T."/>
        </authorList>
    </citation>
    <scope>NUCLEOTIDE SEQUENCE [LARGE SCALE GENOMIC DNA]</scope>
    <source>
        <strain evidence="3">cv. Nipponbare</strain>
    </source>
</reference>
<gene>
    <name evidence="2" type="ordered locus">Os10g0516350</name>
    <name evidence="2" type="ORF">OSNPB_100516350</name>
</gene>
<evidence type="ECO:0000313" key="2">
    <source>
        <dbReference type="EMBL" id="BAT11662.1"/>
    </source>
</evidence>
<dbReference type="AlphaFoldDB" id="A0A0P0XWM1"/>
<dbReference type="EMBL" id="AP014966">
    <property type="protein sequence ID" value="BAT11662.1"/>
    <property type="molecule type" value="Genomic_DNA"/>
</dbReference>
<name>A0A0P0XWM1_ORYSJ</name>
<dbReference type="Proteomes" id="UP000059680">
    <property type="component" value="Chromosome 10"/>
</dbReference>
<feature type="compositionally biased region" description="Basic and acidic residues" evidence="1">
    <location>
        <begin position="78"/>
        <end position="92"/>
    </location>
</feature>
<reference evidence="2 3" key="2">
    <citation type="journal article" date="2013" name="Plant Cell Physiol.">
        <title>Rice Annotation Project Database (RAP-DB): an integrative and interactive database for rice genomics.</title>
        <authorList>
            <person name="Sakai H."/>
            <person name="Lee S.S."/>
            <person name="Tanaka T."/>
            <person name="Numa H."/>
            <person name="Kim J."/>
            <person name="Kawahara Y."/>
            <person name="Wakimoto H."/>
            <person name="Yang C.C."/>
            <person name="Iwamoto M."/>
            <person name="Abe T."/>
            <person name="Yamada Y."/>
            <person name="Muto A."/>
            <person name="Inokuchi H."/>
            <person name="Ikemura T."/>
            <person name="Matsumoto T."/>
            <person name="Sasaki T."/>
            <person name="Itoh T."/>
        </authorList>
    </citation>
    <scope>NUCLEOTIDE SEQUENCE [LARGE SCALE GENOMIC DNA]</scope>
    <source>
        <strain evidence="3">cv. Nipponbare</strain>
    </source>
</reference>
<feature type="region of interest" description="Disordered" evidence="1">
    <location>
        <begin position="73"/>
        <end position="137"/>
    </location>
</feature>
<dbReference type="PaxDb" id="39947-A0A0P0XWM1"/>
<proteinExistence type="predicted"/>
<sequence>MEVSMPYSLSTARTCQMRRGLLLGAYILLPPLRDEFIQRSWLEHVPRQYMRTDFGALLEDADGEVGVGVAAELLQPDGRGEPRGPSPHDHHVVAHRLPAPAQPPRRRRRRAPPRRAVARRVANPRRRRAEHSLHCRG</sequence>
<keyword evidence="3" id="KW-1185">Reference proteome</keyword>
<protein>
    <submittedName>
        <fullName evidence="2">Os10g0516350 protein</fullName>
    </submittedName>
</protein>
<evidence type="ECO:0000256" key="1">
    <source>
        <dbReference type="SAM" id="MobiDB-lite"/>
    </source>
</evidence>
<evidence type="ECO:0000313" key="3">
    <source>
        <dbReference type="Proteomes" id="UP000059680"/>
    </source>
</evidence>
<accession>A0A0P0XWM1</accession>
<feature type="non-terminal residue" evidence="2">
    <location>
        <position position="1"/>
    </location>
</feature>
<feature type="compositionally biased region" description="Basic residues" evidence="1">
    <location>
        <begin position="104"/>
        <end position="129"/>
    </location>
</feature>